<dbReference type="FunFam" id="3.40.50.1390:FF:000008">
    <property type="entry name" value="DNA recombinase"/>
    <property type="match status" value="1"/>
</dbReference>
<dbReference type="Pfam" id="PF07508">
    <property type="entry name" value="Recombinase"/>
    <property type="match status" value="1"/>
</dbReference>
<dbReference type="EMBL" id="PGVG01000046">
    <property type="protein sequence ID" value="PJG50915.1"/>
    <property type="molecule type" value="Genomic_DNA"/>
</dbReference>
<keyword evidence="3" id="KW-1185">Reference proteome</keyword>
<evidence type="ECO:0000259" key="1">
    <source>
        <dbReference type="PROSITE" id="PS51737"/>
    </source>
</evidence>
<dbReference type="InterPro" id="IPR050639">
    <property type="entry name" value="SSR_resolvase"/>
</dbReference>
<feature type="domain" description="Recombinase" evidence="1">
    <location>
        <begin position="197"/>
        <end position="320"/>
    </location>
</feature>
<dbReference type="Gene3D" id="3.90.1750.20">
    <property type="entry name" value="Putative Large Serine Recombinase, Chain B, Domain 2"/>
    <property type="match status" value="1"/>
</dbReference>
<dbReference type="InterPro" id="IPR011109">
    <property type="entry name" value="DNA_bind_recombinase_dom"/>
</dbReference>
<dbReference type="PANTHER" id="PTHR30461">
    <property type="entry name" value="DNA-INVERTASE FROM LAMBDOID PROPHAGE"/>
    <property type="match status" value="1"/>
</dbReference>
<dbReference type="InterPro" id="IPR036162">
    <property type="entry name" value="Resolvase-like_N_sf"/>
</dbReference>
<dbReference type="InterPro" id="IPR038109">
    <property type="entry name" value="DNA_bind_recomb_sf"/>
</dbReference>
<evidence type="ECO:0000313" key="3">
    <source>
        <dbReference type="Proteomes" id="UP000231194"/>
    </source>
</evidence>
<proteinExistence type="predicted"/>
<dbReference type="InterPro" id="IPR006119">
    <property type="entry name" value="Resolv_N"/>
</dbReference>
<reference evidence="2 3" key="1">
    <citation type="submission" date="2017-11" db="EMBL/GenBank/DDBJ databases">
        <title>Bradyrhizobium forestalis sp. nov., an efficient nitrogen-fixing bacterium isolated from nodules of forest legume species in the Amazon.</title>
        <authorList>
            <person name="Costa E.M."/>
            <person name="Guimaraes A."/>
            <person name="Carvalho T.S."/>
            <person name="Rodrigues T.L."/>
            <person name="Ribeiro P.R.A."/>
            <person name="Lebbe L."/>
            <person name="Willems A."/>
            <person name="Moreira F.M.S."/>
        </authorList>
    </citation>
    <scope>NUCLEOTIDE SEQUENCE [LARGE SCALE GENOMIC DNA]</scope>
    <source>
        <strain evidence="2 3">INPA54B</strain>
    </source>
</reference>
<organism evidence="2 3">
    <name type="scientific">Bradyrhizobium forestalis</name>
    <dbReference type="NCBI Taxonomy" id="1419263"/>
    <lineage>
        <taxon>Bacteria</taxon>
        <taxon>Pseudomonadati</taxon>
        <taxon>Pseudomonadota</taxon>
        <taxon>Alphaproteobacteria</taxon>
        <taxon>Hyphomicrobiales</taxon>
        <taxon>Nitrobacteraceae</taxon>
        <taxon>Bradyrhizobium</taxon>
    </lineage>
</organism>
<dbReference type="GO" id="GO:0000150">
    <property type="term" value="F:DNA strand exchange activity"/>
    <property type="evidence" value="ECO:0007669"/>
    <property type="project" value="InterPro"/>
</dbReference>
<dbReference type="PROSITE" id="PS51737">
    <property type="entry name" value="RECOMBINASE_DNA_BIND"/>
    <property type="match status" value="1"/>
</dbReference>
<dbReference type="Gene3D" id="3.40.50.1390">
    <property type="entry name" value="Resolvase, N-terminal catalytic domain"/>
    <property type="match status" value="1"/>
</dbReference>
<evidence type="ECO:0000313" key="2">
    <source>
        <dbReference type="EMBL" id="PJG50915.1"/>
    </source>
</evidence>
<gene>
    <name evidence="2" type="ORF">CVM73_33625</name>
</gene>
<sequence>MAKLPGVAEASDGRVRAAQYIRMSTEQQKYSTANQALAIASYAIEHDLDIVQSYIDKARSGLTLKGRSALQQLLHDVKTAQADFSVILVFDVSRWGRFQDADESAHYEFICRSAGVSVQYCAEQFDNDGSFVSNIAKQLKRIGAGQYSLDLSKKVFAAQCRLVTLGFRQGGPAGYGLRRELVDRAGRSKGFLANGQRKALQEDRVLLRPGPPEEQEVVRRIFRSFVEERKCPSAIAKELNGDGILNQFGRRWTSWTLRYLLKNEHYIGRNVYNRSNWKLGQKPKPNSPDAWIRSEASFAPIVKPALFWKAQKISSRRRLRLSDRDMLDRLRALLVEKGELSASIIDASFDLPGNGAYIKRFGSLRKAYAAIGYYPDSLKYQDGRRAVIATLVEVREEFVDELVAFGHSLAFDQKTGLITIDRAVKVMIAVARASIARGKFPRWGLRRRIDQRADLVVVARMDEDNREVMSYVVLPPARLTGAFLLTGERTPGNINNNQLATLEEAVEAVLKFKAHKARRSLTLPKKRR</sequence>
<comment type="caution">
    <text evidence="2">The sequence shown here is derived from an EMBL/GenBank/DDBJ whole genome shotgun (WGS) entry which is preliminary data.</text>
</comment>
<dbReference type="SUPFAM" id="SSF53041">
    <property type="entry name" value="Resolvase-like"/>
    <property type="match status" value="1"/>
</dbReference>
<dbReference type="PANTHER" id="PTHR30461:SF23">
    <property type="entry name" value="DNA RECOMBINASE-RELATED"/>
    <property type="match status" value="1"/>
</dbReference>
<dbReference type="Pfam" id="PF00239">
    <property type="entry name" value="Resolvase"/>
    <property type="match status" value="1"/>
</dbReference>
<dbReference type="SMART" id="SM00857">
    <property type="entry name" value="Resolvase"/>
    <property type="match status" value="1"/>
</dbReference>
<dbReference type="CDD" id="cd00338">
    <property type="entry name" value="Ser_Recombinase"/>
    <property type="match status" value="1"/>
</dbReference>
<dbReference type="AlphaFoldDB" id="A0A2M8QZB8"/>
<protein>
    <submittedName>
        <fullName evidence="2">Recombinase family protein</fullName>
    </submittedName>
</protein>
<dbReference type="OrthoDB" id="7735915at2"/>
<dbReference type="GO" id="GO:0003677">
    <property type="term" value="F:DNA binding"/>
    <property type="evidence" value="ECO:0007669"/>
    <property type="project" value="InterPro"/>
</dbReference>
<dbReference type="Proteomes" id="UP000231194">
    <property type="component" value="Unassembled WGS sequence"/>
</dbReference>
<dbReference type="RefSeq" id="WP_100236041.1">
    <property type="nucleotide sequence ID" value="NZ_PGVG01000046.1"/>
</dbReference>
<accession>A0A2M8QZB8</accession>
<name>A0A2M8QZB8_9BRAD</name>